<accession>A0A841QH71</accession>
<evidence type="ECO:0000313" key="2">
    <source>
        <dbReference type="Proteomes" id="UP000578000"/>
    </source>
</evidence>
<comment type="caution">
    <text evidence="1">The sequence shown here is derived from an EMBL/GenBank/DDBJ whole genome shotgun (WGS) entry which is preliminary data.</text>
</comment>
<reference evidence="1 2" key="1">
    <citation type="submission" date="2020-08" db="EMBL/GenBank/DDBJ databases">
        <title>Genomic Encyclopedia of Type Strains, Phase IV (KMG-IV): sequencing the most valuable type-strain genomes for metagenomic binning, comparative biology and taxonomic classification.</title>
        <authorList>
            <person name="Goeker M."/>
        </authorList>
    </citation>
    <scope>NUCLEOTIDE SEQUENCE [LARGE SCALE GENOMIC DNA]</scope>
    <source>
        <strain evidence="1 2">DSM 4491</strain>
    </source>
</reference>
<dbReference type="AlphaFoldDB" id="A0A841QH71"/>
<evidence type="ECO:0000313" key="1">
    <source>
        <dbReference type="EMBL" id="MBB6457796.1"/>
    </source>
</evidence>
<dbReference type="Proteomes" id="UP000578000">
    <property type="component" value="Unassembled WGS sequence"/>
</dbReference>
<proteinExistence type="predicted"/>
<organism evidence="1 2">
    <name type="scientific">Acetobacter lovaniensis</name>
    <dbReference type="NCBI Taxonomy" id="104100"/>
    <lineage>
        <taxon>Bacteria</taxon>
        <taxon>Pseudomonadati</taxon>
        <taxon>Pseudomonadota</taxon>
        <taxon>Alphaproteobacteria</taxon>
        <taxon>Acetobacterales</taxon>
        <taxon>Acetobacteraceae</taxon>
        <taxon>Acetobacter</taxon>
    </lineage>
</organism>
<name>A0A841QH71_9PROT</name>
<dbReference type="EMBL" id="JACHIE010000011">
    <property type="protein sequence ID" value="MBB6457796.1"/>
    <property type="molecule type" value="Genomic_DNA"/>
</dbReference>
<keyword evidence="2" id="KW-1185">Reference proteome</keyword>
<gene>
    <name evidence="1" type="ORF">HNR55_002398</name>
</gene>
<dbReference type="RefSeq" id="WP_166115638.1">
    <property type="nucleotide sequence ID" value="NZ_BAABDB010000030.1"/>
</dbReference>
<protein>
    <submittedName>
        <fullName evidence="1">Uncharacterized protein</fullName>
    </submittedName>
</protein>
<sequence>MGEVMLYSLVTNDVTKYPGDVNSLIDFVGSAGPYRDAIIEQIGDANTSTIEKYLGTPLGKRSCRFVISRNASELSDGYHNSWLRTGTAFTSNGISTNQWIELPCHVESIQNVTVSIWGGENIALVEGQDFYVDLSCKYPKIMLGWNMSIMDAFYKYKNMIVDFTGGLYEVDGTVPAPILLAINMATKGFFENPGDGVFNPMENGMNFLLRNYQVPAIGG</sequence>